<reference evidence="6" key="2">
    <citation type="submission" date="2022-06" db="UniProtKB">
        <authorList>
            <consortium name="EnsemblMetazoa"/>
        </authorList>
    </citation>
    <scope>IDENTIFICATION</scope>
    <source>
        <strain evidence="6">DF5081</strain>
    </source>
</reference>
<proteinExistence type="inferred from homology"/>
<keyword evidence="2 4" id="KW-0479">Metal-binding</keyword>
<comment type="cofactor">
    <cofactor evidence="4">
        <name>Zn(2+)</name>
        <dbReference type="ChEBI" id="CHEBI:29105"/>
    </cofactor>
</comment>
<dbReference type="PANTHER" id="PTHR18952">
    <property type="entry name" value="CARBONIC ANHYDRASE"/>
    <property type="match status" value="1"/>
</dbReference>
<dbReference type="GO" id="GO:0005737">
    <property type="term" value="C:cytoplasm"/>
    <property type="evidence" value="ECO:0007669"/>
    <property type="project" value="TreeGrafter"/>
</dbReference>
<accession>A0A8R1EGS1</accession>
<dbReference type="PROSITE" id="PS00162">
    <property type="entry name" value="ALPHA_CA_1"/>
    <property type="match status" value="1"/>
</dbReference>
<dbReference type="SMART" id="SM01057">
    <property type="entry name" value="Carb_anhydrase"/>
    <property type="match status" value="1"/>
</dbReference>
<evidence type="ECO:0000256" key="4">
    <source>
        <dbReference type="RuleBase" id="RU367011"/>
    </source>
</evidence>
<dbReference type="EC" id="4.2.1.1" evidence="4"/>
<feature type="domain" description="Alpha-carbonic anhydrase" evidence="5">
    <location>
        <begin position="1"/>
        <end position="194"/>
    </location>
</feature>
<evidence type="ECO:0000259" key="5">
    <source>
        <dbReference type="PROSITE" id="PS51144"/>
    </source>
</evidence>
<keyword evidence="4" id="KW-0456">Lyase</keyword>
<evidence type="ECO:0000256" key="1">
    <source>
        <dbReference type="ARBA" id="ARBA00010718"/>
    </source>
</evidence>
<organism evidence="6 7">
    <name type="scientific">Caenorhabditis japonica</name>
    <dbReference type="NCBI Taxonomy" id="281687"/>
    <lineage>
        <taxon>Eukaryota</taxon>
        <taxon>Metazoa</taxon>
        <taxon>Ecdysozoa</taxon>
        <taxon>Nematoda</taxon>
        <taxon>Chromadorea</taxon>
        <taxon>Rhabditida</taxon>
        <taxon>Rhabditina</taxon>
        <taxon>Rhabditomorpha</taxon>
        <taxon>Rhabditoidea</taxon>
        <taxon>Rhabditidae</taxon>
        <taxon>Peloderinae</taxon>
        <taxon>Caenorhabditis</taxon>
    </lineage>
</organism>
<keyword evidence="7" id="KW-1185">Reference proteome</keyword>
<dbReference type="Proteomes" id="UP000005237">
    <property type="component" value="Unassembled WGS sequence"/>
</dbReference>
<reference evidence="7" key="1">
    <citation type="submission" date="2010-08" db="EMBL/GenBank/DDBJ databases">
        <authorList>
            <consortium name="Caenorhabditis japonica Sequencing Consortium"/>
            <person name="Wilson R.K."/>
        </authorList>
    </citation>
    <scope>NUCLEOTIDE SEQUENCE [LARGE SCALE GENOMIC DNA]</scope>
    <source>
        <strain evidence="7">DF5081</strain>
    </source>
</reference>
<evidence type="ECO:0000256" key="2">
    <source>
        <dbReference type="ARBA" id="ARBA00022723"/>
    </source>
</evidence>
<comment type="function">
    <text evidence="4">Reversible hydration of carbon dioxide.</text>
</comment>
<evidence type="ECO:0000313" key="6">
    <source>
        <dbReference type="EnsemblMetazoa" id="CJA34620.1"/>
    </source>
</evidence>
<sequence length="194" mass="22368">MKYMNYEMNGTIELQNTGRALTGSGFKNWKNKRPWIEAGGLKFKYSLDQFHIHWGLNDSVGSEHAIGSEYYPAELHLVHIREGYDFQAASKLPNGIAVVAVLIEKSYDILANRFSQIGEDLFELKYVGNKTKLEKFSPEILLPSDSEWFYRYEGSLTTPGCEESVIWTVLQKPITIAQEQVFHFEIFQLVKKMF</sequence>
<dbReference type="InterPro" id="IPR023561">
    <property type="entry name" value="Carbonic_anhydrase_a-class"/>
</dbReference>
<dbReference type="GO" id="GO:0004089">
    <property type="term" value="F:carbonate dehydratase activity"/>
    <property type="evidence" value="ECO:0007669"/>
    <property type="project" value="UniProtKB-UniRule"/>
</dbReference>
<name>A0A8R1EGS1_CAEJA</name>
<dbReference type="Gene3D" id="3.10.200.10">
    <property type="entry name" value="Alpha carbonic anhydrase"/>
    <property type="match status" value="1"/>
</dbReference>
<dbReference type="InterPro" id="IPR001148">
    <property type="entry name" value="CA_dom"/>
</dbReference>
<keyword evidence="3 4" id="KW-0862">Zinc</keyword>
<comment type="catalytic activity">
    <reaction evidence="4">
        <text>hydrogencarbonate + H(+) = CO2 + H2O</text>
        <dbReference type="Rhea" id="RHEA:10748"/>
        <dbReference type="ChEBI" id="CHEBI:15377"/>
        <dbReference type="ChEBI" id="CHEBI:15378"/>
        <dbReference type="ChEBI" id="CHEBI:16526"/>
        <dbReference type="ChEBI" id="CHEBI:17544"/>
        <dbReference type="EC" id="4.2.1.1"/>
    </reaction>
</comment>
<dbReference type="Pfam" id="PF00194">
    <property type="entry name" value="Carb_anhydrase"/>
    <property type="match status" value="1"/>
</dbReference>
<dbReference type="InterPro" id="IPR018338">
    <property type="entry name" value="Carbonic_anhydrase_a-class_CS"/>
</dbReference>
<dbReference type="GO" id="GO:0008270">
    <property type="term" value="F:zinc ion binding"/>
    <property type="evidence" value="ECO:0007669"/>
    <property type="project" value="UniProtKB-UniRule"/>
</dbReference>
<protein>
    <recommendedName>
        <fullName evidence="4">Carbonic anhydrase</fullName>
        <ecNumber evidence="4">4.2.1.1</ecNumber>
    </recommendedName>
</protein>
<dbReference type="SUPFAM" id="SSF51069">
    <property type="entry name" value="Carbonic anhydrase"/>
    <property type="match status" value="1"/>
</dbReference>
<evidence type="ECO:0000313" key="7">
    <source>
        <dbReference type="Proteomes" id="UP000005237"/>
    </source>
</evidence>
<dbReference type="PROSITE" id="PS51144">
    <property type="entry name" value="ALPHA_CA_2"/>
    <property type="match status" value="1"/>
</dbReference>
<dbReference type="InterPro" id="IPR036398">
    <property type="entry name" value="CA_dom_sf"/>
</dbReference>
<dbReference type="CDD" id="cd00326">
    <property type="entry name" value="alpha_CA"/>
    <property type="match status" value="1"/>
</dbReference>
<dbReference type="AlphaFoldDB" id="A0A8R1EGS1"/>
<dbReference type="EnsemblMetazoa" id="CJA34620.1">
    <property type="protein sequence ID" value="CJA34620.1"/>
    <property type="gene ID" value="WBGene00210467"/>
</dbReference>
<comment type="similarity">
    <text evidence="1 4">Belongs to the alpha-carbonic anhydrase family.</text>
</comment>
<dbReference type="PANTHER" id="PTHR18952:SF250">
    <property type="entry name" value="CARBONIC ANHYDRASE 5-RELATED"/>
    <property type="match status" value="1"/>
</dbReference>
<evidence type="ECO:0000256" key="3">
    <source>
        <dbReference type="ARBA" id="ARBA00022833"/>
    </source>
</evidence>